<comment type="caution">
    <text evidence="1">The sequence shown here is derived from an EMBL/GenBank/DDBJ whole genome shotgun (WGS) entry which is preliminary data.</text>
</comment>
<gene>
    <name evidence="1" type="ORF">G2W53_007878</name>
</gene>
<organism evidence="1 2">
    <name type="scientific">Senna tora</name>
    <dbReference type="NCBI Taxonomy" id="362788"/>
    <lineage>
        <taxon>Eukaryota</taxon>
        <taxon>Viridiplantae</taxon>
        <taxon>Streptophyta</taxon>
        <taxon>Embryophyta</taxon>
        <taxon>Tracheophyta</taxon>
        <taxon>Spermatophyta</taxon>
        <taxon>Magnoliopsida</taxon>
        <taxon>eudicotyledons</taxon>
        <taxon>Gunneridae</taxon>
        <taxon>Pentapetalae</taxon>
        <taxon>rosids</taxon>
        <taxon>fabids</taxon>
        <taxon>Fabales</taxon>
        <taxon>Fabaceae</taxon>
        <taxon>Caesalpinioideae</taxon>
        <taxon>Cassia clade</taxon>
        <taxon>Senna</taxon>
    </lineage>
</organism>
<sequence length="89" mass="9944">MKTENPNRRKRVGHDAEKKRGVLWLTPFIVVPFRESGLVGLDNRRSPLPSIVAPLTVPCRRAACSSNKQSGFVGLGQNKKLIFVERMSV</sequence>
<keyword evidence="2" id="KW-1185">Reference proteome</keyword>
<name>A0A835CE45_9FABA</name>
<dbReference type="AlphaFoldDB" id="A0A835CE45"/>
<dbReference type="Proteomes" id="UP000634136">
    <property type="component" value="Unassembled WGS sequence"/>
</dbReference>
<evidence type="ECO:0000313" key="2">
    <source>
        <dbReference type="Proteomes" id="UP000634136"/>
    </source>
</evidence>
<protein>
    <submittedName>
        <fullName evidence="1">Uncharacterized protein</fullName>
    </submittedName>
</protein>
<accession>A0A835CE45</accession>
<evidence type="ECO:0000313" key="1">
    <source>
        <dbReference type="EMBL" id="KAF7839396.1"/>
    </source>
</evidence>
<proteinExistence type="predicted"/>
<reference evidence="1" key="1">
    <citation type="submission" date="2020-09" db="EMBL/GenBank/DDBJ databases">
        <title>Genome-Enabled Discovery of Anthraquinone Biosynthesis in Senna tora.</title>
        <authorList>
            <person name="Kang S.-H."/>
            <person name="Pandey R.P."/>
            <person name="Lee C.-M."/>
            <person name="Sim J.-S."/>
            <person name="Jeong J.-T."/>
            <person name="Choi B.-S."/>
            <person name="Jung M."/>
            <person name="Ginzburg D."/>
            <person name="Zhao K."/>
            <person name="Won S.Y."/>
            <person name="Oh T.-J."/>
            <person name="Yu Y."/>
            <person name="Kim N.-H."/>
            <person name="Lee O.R."/>
            <person name="Lee T.-H."/>
            <person name="Bashyal P."/>
            <person name="Kim T.-S."/>
            <person name="Lee W.-H."/>
            <person name="Kawkins C."/>
            <person name="Kim C.-K."/>
            <person name="Kim J.S."/>
            <person name="Ahn B.O."/>
            <person name="Rhee S.Y."/>
            <person name="Sohng J.K."/>
        </authorList>
    </citation>
    <scope>NUCLEOTIDE SEQUENCE</scope>
    <source>
        <tissue evidence="1">Leaf</tissue>
    </source>
</reference>
<dbReference type="EMBL" id="JAAIUW010000003">
    <property type="protein sequence ID" value="KAF7839396.1"/>
    <property type="molecule type" value="Genomic_DNA"/>
</dbReference>